<proteinExistence type="predicted"/>
<accession>A0A2M6IT34</accession>
<keyword evidence="1" id="KW-0472">Membrane</keyword>
<feature type="transmembrane region" description="Helical" evidence="1">
    <location>
        <begin position="6"/>
        <end position="23"/>
    </location>
</feature>
<dbReference type="AlphaFoldDB" id="A0A2M6IT34"/>
<protein>
    <submittedName>
        <fullName evidence="2">Uncharacterized protein</fullName>
    </submittedName>
</protein>
<keyword evidence="1" id="KW-1133">Transmembrane helix</keyword>
<name>A0A2M6IT34_9BACT</name>
<evidence type="ECO:0000256" key="1">
    <source>
        <dbReference type="SAM" id="Phobius"/>
    </source>
</evidence>
<reference evidence="2 3" key="1">
    <citation type="submission" date="2017-09" db="EMBL/GenBank/DDBJ databases">
        <title>Depth-based differentiation of microbial function through sediment-hosted aquifers and enrichment of novel symbionts in the deep terrestrial subsurface.</title>
        <authorList>
            <person name="Probst A.J."/>
            <person name="Ladd B."/>
            <person name="Jarett J.K."/>
            <person name="Geller-Mcgrath D.E."/>
            <person name="Sieber C.M."/>
            <person name="Emerson J.B."/>
            <person name="Anantharaman K."/>
            <person name="Thomas B.C."/>
            <person name="Malmstrom R."/>
            <person name="Stieglmeier M."/>
            <person name="Klingl A."/>
            <person name="Woyke T."/>
            <person name="Ryan C.M."/>
            <person name="Banfield J.F."/>
        </authorList>
    </citation>
    <scope>NUCLEOTIDE SEQUENCE [LARGE SCALE GENOMIC DNA]</scope>
    <source>
        <strain evidence="2">CG11_big_fil_rev_8_21_14_0_20_36_8</strain>
    </source>
</reference>
<evidence type="ECO:0000313" key="2">
    <source>
        <dbReference type="EMBL" id="PIQ73034.1"/>
    </source>
</evidence>
<evidence type="ECO:0000313" key="3">
    <source>
        <dbReference type="Proteomes" id="UP000231056"/>
    </source>
</evidence>
<comment type="caution">
    <text evidence="2">The sequence shown here is derived from an EMBL/GenBank/DDBJ whole genome shotgun (WGS) entry which is preliminary data.</text>
</comment>
<dbReference type="EMBL" id="PCVM01000112">
    <property type="protein sequence ID" value="PIQ73034.1"/>
    <property type="molecule type" value="Genomic_DNA"/>
</dbReference>
<sequence>MEFNRLISLVLGFIVLILVFVWLNNKFRSNPNQIITTNKETTITLTPTPTNTKKGIQNGPLGFLFGLNDKTPTTTPLPTTTQINDEKNNNFKVSIIEELSQNKEDLNTNNPNVKVQILEKRNIQPTSTLQSGVKNSQNSYQTTTTQIPETGAASILILTTALSLFGGVFLRREA</sequence>
<organism evidence="2 3">
    <name type="scientific">Candidatus Roizmanbacteria bacterium CG11_big_fil_rev_8_21_14_0_20_36_8</name>
    <dbReference type="NCBI Taxonomy" id="1974856"/>
    <lineage>
        <taxon>Bacteria</taxon>
        <taxon>Candidatus Roizmaniibacteriota</taxon>
    </lineage>
</organism>
<gene>
    <name evidence="2" type="ORF">COV58_04735</name>
</gene>
<dbReference type="Proteomes" id="UP000231056">
    <property type="component" value="Unassembled WGS sequence"/>
</dbReference>
<feature type="transmembrane region" description="Helical" evidence="1">
    <location>
        <begin position="151"/>
        <end position="170"/>
    </location>
</feature>
<keyword evidence="1" id="KW-0812">Transmembrane</keyword>